<evidence type="ECO:0000256" key="1">
    <source>
        <dbReference type="SAM" id="Phobius"/>
    </source>
</evidence>
<dbReference type="OrthoDB" id="5381546at2"/>
<evidence type="ECO:0000313" key="3">
    <source>
        <dbReference type="Proteomes" id="UP000245647"/>
    </source>
</evidence>
<evidence type="ECO:0000313" key="2">
    <source>
        <dbReference type="EMBL" id="PWG79688.1"/>
    </source>
</evidence>
<keyword evidence="1" id="KW-1133">Transmembrane helix</keyword>
<accession>A0A2U2PE59</accession>
<organism evidence="2 3">
    <name type="scientific">Pararcticibacter amylolyticus</name>
    <dbReference type="NCBI Taxonomy" id="2173175"/>
    <lineage>
        <taxon>Bacteria</taxon>
        <taxon>Pseudomonadati</taxon>
        <taxon>Bacteroidota</taxon>
        <taxon>Sphingobacteriia</taxon>
        <taxon>Sphingobacteriales</taxon>
        <taxon>Sphingobacteriaceae</taxon>
        <taxon>Pararcticibacter</taxon>
    </lineage>
</organism>
<name>A0A2U2PE59_9SPHI</name>
<keyword evidence="3" id="KW-1185">Reference proteome</keyword>
<dbReference type="EMBL" id="QEAS01000013">
    <property type="protein sequence ID" value="PWG79688.1"/>
    <property type="molecule type" value="Genomic_DNA"/>
</dbReference>
<keyword evidence="1" id="KW-0812">Transmembrane</keyword>
<sequence length="186" mass="21143">MTSPAKLSAQFFDALVPGEVVVQHAGSIGFFSVGAGYRVFKNKRGNVDMNYGFVPASKGGPLHILSAKFAYRPFEIRIKDWATIYPANPGAFVSYHFGKEFDFYWDKSQYEKGYYWWSSAIRPHLSLSNEVKLHGKKIVRGEKIKSITLYSEFNTNELYLVSFFQNHGDLSMRDVFKLGIGVRVGF</sequence>
<keyword evidence="1" id="KW-0472">Membrane</keyword>
<comment type="caution">
    <text evidence="2">The sequence shown here is derived from an EMBL/GenBank/DDBJ whole genome shotgun (WGS) entry which is preliminary data.</text>
</comment>
<proteinExistence type="predicted"/>
<feature type="transmembrane region" description="Helical" evidence="1">
    <location>
        <begin position="20"/>
        <end position="40"/>
    </location>
</feature>
<protein>
    <recommendedName>
        <fullName evidence="4">Outer membrane protein beta-barrel domain-containing protein</fullName>
    </recommendedName>
</protein>
<evidence type="ECO:0008006" key="4">
    <source>
        <dbReference type="Google" id="ProtNLM"/>
    </source>
</evidence>
<reference evidence="2 3" key="1">
    <citation type="submission" date="2018-04" db="EMBL/GenBank/DDBJ databases">
        <title>Pedobacter chongqingensis sp. nov., isolated from a rottenly hemp rope.</title>
        <authorList>
            <person name="Cai Y."/>
        </authorList>
    </citation>
    <scope>NUCLEOTIDE SEQUENCE [LARGE SCALE GENOMIC DNA]</scope>
    <source>
        <strain evidence="2 3">FJ4-8</strain>
    </source>
</reference>
<dbReference type="Proteomes" id="UP000245647">
    <property type="component" value="Unassembled WGS sequence"/>
</dbReference>
<gene>
    <name evidence="2" type="ORF">DDR33_16165</name>
</gene>
<dbReference type="AlphaFoldDB" id="A0A2U2PE59"/>